<reference evidence="5" key="1">
    <citation type="journal article" date="2014" name="Int. J. Syst. Evol. Microbiol.">
        <title>Complete genome sequence of Corynebacterium casei LMG S-19264T (=DSM 44701T), isolated from a smear-ripened cheese.</title>
        <authorList>
            <consortium name="US DOE Joint Genome Institute (JGI-PGF)"/>
            <person name="Walter F."/>
            <person name="Albersmeier A."/>
            <person name="Kalinowski J."/>
            <person name="Ruckert C."/>
        </authorList>
    </citation>
    <scope>NUCLEOTIDE SEQUENCE</scope>
    <source>
        <strain evidence="5">VKM B-2789</strain>
    </source>
</reference>
<comment type="subcellular location">
    <subcellularLocation>
        <location evidence="3">Cytoplasm</location>
    </subcellularLocation>
    <text evidence="3">The tmRNA-SmpB complex associates with stalled 70S ribosomes.</text>
</comment>
<dbReference type="PANTHER" id="PTHR30308:SF2">
    <property type="entry name" value="SSRA-BINDING PROTEIN"/>
    <property type="match status" value="1"/>
</dbReference>
<dbReference type="NCBIfam" id="NF003843">
    <property type="entry name" value="PRK05422.1"/>
    <property type="match status" value="1"/>
</dbReference>
<dbReference type="Gene3D" id="2.40.280.10">
    <property type="match status" value="1"/>
</dbReference>
<comment type="function">
    <text evidence="3">Required for rescue of stalled ribosomes mediated by trans-translation. Binds to transfer-messenger RNA (tmRNA), required for stable association of tmRNA with ribosomes. tmRNA and SmpB together mimic tRNA shape, replacing the anticodon stem-loop with SmpB. tmRNA is encoded by the ssrA gene; the 2 termini fold to resemble tRNA(Ala) and it encodes a 'tag peptide', a short internal open reading frame. During trans-translation Ala-aminoacylated tmRNA acts like a tRNA, entering the A-site of stalled ribosomes, displacing the stalled mRNA. The ribosome then switches to translate the ORF on the tmRNA; the nascent peptide is terminated with the 'tag peptide' encoded by the tmRNA and targeted for degradation. The ribosome is freed to recommence translation, which seems to be the essential function of trans-translation.</text>
</comment>
<evidence type="ECO:0000313" key="6">
    <source>
        <dbReference type="Proteomes" id="UP001143330"/>
    </source>
</evidence>
<dbReference type="HAMAP" id="MF_00023">
    <property type="entry name" value="SmpB"/>
    <property type="match status" value="1"/>
</dbReference>
<accession>A0A9W6N9C2</accession>
<sequence>MGSGTELSEMAEKKKTLSRKVVAENRRARFDFDIGEVFEAGIALSGTEVKSLRDGKATVGESYVSAKSGEAILYNSFIPEYLQANRFNHEPRRPRKLLLHMREIAKLWQAVEREGMTVVPLRIFFNEQGRAKVEIAIARGRQAHDKRQALKEKDWARDKQRVMRDRG</sequence>
<dbReference type="Proteomes" id="UP001143330">
    <property type="component" value="Unassembled WGS sequence"/>
</dbReference>
<dbReference type="GO" id="GO:0070929">
    <property type="term" value="P:trans-translation"/>
    <property type="evidence" value="ECO:0007669"/>
    <property type="project" value="UniProtKB-UniRule"/>
</dbReference>
<dbReference type="GO" id="GO:0070930">
    <property type="term" value="P:trans-translation-dependent protein tagging"/>
    <property type="evidence" value="ECO:0007669"/>
    <property type="project" value="TreeGrafter"/>
</dbReference>
<dbReference type="InterPro" id="IPR023620">
    <property type="entry name" value="SmpB"/>
</dbReference>
<gene>
    <name evidence="3 5" type="primary">smpB</name>
    <name evidence="5" type="ORF">GCM10017653_05370</name>
</gene>
<evidence type="ECO:0000256" key="3">
    <source>
        <dbReference type="HAMAP-Rule" id="MF_00023"/>
    </source>
</evidence>
<protein>
    <recommendedName>
        <fullName evidence="3">SsrA-binding protein</fullName>
    </recommendedName>
    <alternativeName>
        <fullName evidence="3">Small protein B</fullName>
    </alternativeName>
</protein>
<dbReference type="CDD" id="cd09294">
    <property type="entry name" value="SmpB"/>
    <property type="match status" value="1"/>
</dbReference>
<dbReference type="GO" id="GO:0003723">
    <property type="term" value="F:RNA binding"/>
    <property type="evidence" value="ECO:0007669"/>
    <property type="project" value="UniProtKB-UniRule"/>
</dbReference>
<evidence type="ECO:0000313" key="5">
    <source>
        <dbReference type="EMBL" id="GLK82468.1"/>
    </source>
</evidence>
<name>A0A9W6N9C2_9HYPH</name>
<reference evidence="5" key="2">
    <citation type="submission" date="2023-01" db="EMBL/GenBank/DDBJ databases">
        <authorList>
            <person name="Sun Q."/>
            <person name="Evtushenko L."/>
        </authorList>
    </citation>
    <scope>NUCLEOTIDE SEQUENCE</scope>
    <source>
        <strain evidence="5">VKM B-2789</strain>
    </source>
</reference>
<dbReference type="InterPro" id="IPR020081">
    <property type="entry name" value="SsrA-bd_prot_CS"/>
</dbReference>
<dbReference type="PROSITE" id="PS01317">
    <property type="entry name" value="SSRP"/>
    <property type="match status" value="1"/>
</dbReference>
<comment type="caution">
    <text evidence="5">The sequence shown here is derived from an EMBL/GenBank/DDBJ whole genome shotgun (WGS) entry which is preliminary data.</text>
</comment>
<keyword evidence="1 3" id="KW-0963">Cytoplasm</keyword>
<organism evidence="5 6">
    <name type="scientific">Ancylobacter defluvii</name>
    <dbReference type="NCBI Taxonomy" id="1282440"/>
    <lineage>
        <taxon>Bacteria</taxon>
        <taxon>Pseudomonadati</taxon>
        <taxon>Pseudomonadota</taxon>
        <taxon>Alphaproteobacteria</taxon>
        <taxon>Hyphomicrobiales</taxon>
        <taxon>Xanthobacteraceae</taxon>
        <taxon>Ancylobacter</taxon>
    </lineage>
</organism>
<dbReference type="EMBL" id="BSFM01000003">
    <property type="protein sequence ID" value="GLK82468.1"/>
    <property type="molecule type" value="Genomic_DNA"/>
</dbReference>
<dbReference type="PANTHER" id="PTHR30308">
    <property type="entry name" value="TMRNA-BINDING COMPONENT OF TRANS-TRANSLATION TAGGING COMPLEX"/>
    <property type="match status" value="1"/>
</dbReference>
<dbReference type="Pfam" id="PF01668">
    <property type="entry name" value="SmpB"/>
    <property type="match status" value="1"/>
</dbReference>
<evidence type="ECO:0000256" key="4">
    <source>
        <dbReference type="SAM" id="MobiDB-lite"/>
    </source>
</evidence>
<evidence type="ECO:0000256" key="1">
    <source>
        <dbReference type="ARBA" id="ARBA00022490"/>
    </source>
</evidence>
<dbReference type="InterPro" id="IPR000037">
    <property type="entry name" value="SsrA-bd_prot"/>
</dbReference>
<evidence type="ECO:0000256" key="2">
    <source>
        <dbReference type="ARBA" id="ARBA00022884"/>
    </source>
</evidence>
<feature type="region of interest" description="Disordered" evidence="4">
    <location>
        <begin position="148"/>
        <end position="167"/>
    </location>
</feature>
<comment type="similarity">
    <text evidence="3">Belongs to the SmpB family.</text>
</comment>
<dbReference type="GO" id="GO:0005829">
    <property type="term" value="C:cytosol"/>
    <property type="evidence" value="ECO:0007669"/>
    <property type="project" value="TreeGrafter"/>
</dbReference>
<dbReference type="NCBIfam" id="TIGR00086">
    <property type="entry name" value="smpB"/>
    <property type="match status" value="1"/>
</dbReference>
<keyword evidence="6" id="KW-1185">Reference proteome</keyword>
<proteinExistence type="inferred from homology"/>
<dbReference type="SUPFAM" id="SSF74982">
    <property type="entry name" value="Small protein B (SmpB)"/>
    <property type="match status" value="1"/>
</dbReference>
<dbReference type="AlphaFoldDB" id="A0A9W6N9C2"/>
<keyword evidence="2 3" id="KW-0694">RNA-binding</keyword>